<comment type="caution">
    <text evidence="2">The sequence shown here is derived from an EMBL/GenBank/DDBJ whole genome shotgun (WGS) entry which is preliminary data.</text>
</comment>
<feature type="region of interest" description="Disordered" evidence="1">
    <location>
        <begin position="52"/>
        <end position="71"/>
    </location>
</feature>
<reference evidence="2 3" key="1">
    <citation type="submission" date="2020-09" db="EMBL/GenBank/DDBJ databases">
        <title>De no assembly of potato wild relative species, Solanum commersonii.</title>
        <authorList>
            <person name="Cho K."/>
        </authorList>
    </citation>
    <scope>NUCLEOTIDE SEQUENCE [LARGE SCALE GENOMIC DNA]</scope>
    <source>
        <strain evidence="2">LZ3.2</strain>
        <tissue evidence="2">Leaf</tissue>
    </source>
</reference>
<accession>A0A9J5W9J5</accession>
<gene>
    <name evidence="2" type="ORF">H5410_061404</name>
</gene>
<keyword evidence="3" id="KW-1185">Reference proteome</keyword>
<feature type="compositionally biased region" description="Acidic residues" evidence="1">
    <location>
        <begin position="60"/>
        <end position="71"/>
    </location>
</feature>
<name>A0A9J5W9J5_SOLCO</name>
<dbReference type="AlphaFoldDB" id="A0A9J5W9J5"/>
<sequence length="71" mass="7928">MKKGVISKLEPIVMYMEEVKRDLVKNLDLDIRDDISMASASHTNNDDEACMAGEAQSDNSNEEIDIDALLK</sequence>
<dbReference type="OrthoDB" id="1317896at2759"/>
<proteinExistence type="predicted"/>
<dbReference type="EMBL" id="JACXVP010000012">
    <property type="protein sequence ID" value="KAG5571638.1"/>
    <property type="molecule type" value="Genomic_DNA"/>
</dbReference>
<dbReference type="Proteomes" id="UP000824120">
    <property type="component" value="Chromosome 12"/>
</dbReference>
<evidence type="ECO:0000256" key="1">
    <source>
        <dbReference type="SAM" id="MobiDB-lite"/>
    </source>
</evidence>
<protein>
    <submittedName>
        <fullName evidence="2">Uncharacterized protein</fullName>
    </submittedName>
</protein>
<organism evidence="2 3">
    <name type="scientific">Solanum commersonii</name>
    <name type="common">Commerson's wild potato</name>
    <name type="synonym">Commerson's nightshade</name>
    <dbReference type="NCBI Taxonomy" id="4109"/>
    <lineage>
        <taxon>Eukaryota</taxon>
        <taxon>Viridiplantae</taxon>
        <taxon>Streptophyta</taxon>
        <taxon>Embryophyta</taxon>
        <taxon>Tracheophyta</taxon>
        <taxon>Spermatophyta</taxon>
        <taxon>Magnoliopsida</taxon>
        <taxon>eudicotyledons</taxon>
        <taxon>Gunneridae</taxon>
        <taxon>Pentapetalae</taxon>
        <taxon>asterids</taxon>
        <taxon>lamiids</taxon>
        <taxon>Solanales</taxon>
        <taxon>Solanaceae</taxon>
        <taxon>Solanoideae</taxon>
        <taxon>Solaneae</taxon>
        <taxon>Solanum</taxon>
    </lineage>
</organism>
<evidence type="ECO:0000313" key="2">
    <source>
        <dbReference type="EMBL" id="KAG5571638.1"/>
    </source>
</evidence>
<evidence type="ECO:0000313" key="3">
    <source>
        <dbReference type="Proteomes" id="UP000824120"/>
    </source>
</evidence>